<feature type="compositionally biased region" description="Polar residues" evidence="1">
    <location>
        <begin position="91"/>
        <end position="103"/>
    </location>
</feature>
<dbReference type="Proteomes" id="UP000202786">
    <property type="component" value="Segment"/>
</dbReference>
<reference evidence="2 3" key="1">
    <citation type="submission" date="2012-12" db="EMBL/GenBank/DDBJ databases">
        <authorList>
            <person name="Sencilo A."/>
            <person name="Jacobs-Sera D."/>
            <person name="Russell D.A."/>
            <person name="Ko C."/>
            <person name="Atanasova N."/>
            <person name="Osterlund E."/>
            <person name="Oksanen H.M."/>
            <person name="Bamford D.H."/>
            <person name="Hatfull G.F."/>
            <person name="Roine E."/>
            <person name="Hendrix R.W."/>
        </authorList>
    </citation>
    <scope>NUCLEOTIDE SEQUENCE [LARGE SCALE GENOMIC DNA]</scope>
</reference>
<proteinExistence type="predicted"/>
<name>R4T6L3_9CAUD</name>
<sequence>MAKEIYNKDNTELTTAEDTTSIVTASSLDSAETLIHYYNGTDAEVTFVISGSRGADDDFTEAVQLNSEAVASGGNAGYYVVSEPWDQVEISVTPTTDPTSGSVQIYRMDGN</sequence>
<dbReference type="EMBL" id="KC292026">
    <property type="protein sequence ID" value="AGM11339.1"/>
    <property type="molecule type" value="Genomic_DNA"/>
</dbReference>
<organism evidence="2 3">
    <name type="scientific">Halogranum tailed virus 1</name>
    <dbReference type="NCBI Taxonomy" id="1273749"/>
    <lineage>
        <taxon>Viruses</taxon>
        <taxon>Duplodnaviria</taxon>
        <taxon>Heunggongvirae</taxon>
        <taxon>Uroviricota</taxon>
        <taxon>Caudoviricetes</taxon>
        <taxon>Thumleimavirales</taxon>
        <taxon>Halomagnusviridae</taxon>
        <taxon>Hagravirus</taxon>
        <taxon>Hagravirus capitaneum</taxon>
        <taxon>Hagravirus HGTV1</taxon>
    </lineage>
</organism>
<dbReference type="RefSeq" id="YP_008059217.1">
    <property type="nucleotide sequence ID" value="NC_021328.1"/>
</dbReference>
<feature type="region of interest" description="Disordered" evidence="1">
    <location>
        <begin position="91"/>
        <end position="111"/>
    </location>
</feature>
<evidence type="ECO:0000256" key="1">
    <source>
        <dbReference type="SAM" id="MobiDB-lite"/>
    </source>
</evidence>
<evidence type="ECO:0000313" key="3">
    <source>
        <dbReference type="Proteomes" id="UP000202786"/>
    </source>
</evidence>
<gene>
    <name evidence="2" type="primary">9</name>
    <name evidence="2" type="ORF">HGTV1_9</name>
</gene>
<dbReference type="GeneID" id="16194132"/>
<keyword evidence="3" id="KW-1185">Reference proteome</keyword>
<evidence type="ECO:0000313" key="2">
    <source>
        <dbReference type="EMBL" id="AGM11339.1"/>
    </source>
</evidence>
<accession>R4T6L3</accession>
<dbReference type="KEGG" id="vg:16194132"/>
<protein>
    <submittedName>
        <fullName evidence="2">Uncharacterized protein</fullName>
    </submittedName>
</protein>